<evidence type="ECO:0000256" key="4">
    <source>
        <dbReference type="ARBA" id="ARBA00022475"/>
    </source>
</evidence>
<feature type="compositionally biased region" description="Low complexity" evidence="10">
    <location>
        <begin position="28"/>
        <end position="48"/>
    </location>
</feature>
<dbReference type="InterPro" id="IPR006260">
    <property type="entry name" value="TonB/TolA_C"/>
</dbReference>
<evidence type="ECO:0000256" key="10">
    <source>
        <dbReference type="SAM" id="MobiDB-lite"/>
    </source>
</evidence>
<feature type="chain" id="PRO_5047143686" evidence="11">
    <location>
        <begin position="24"/>
        <end position="138"/>
    </location>
</feature>
<evidence type="ECO:0000259" key="12">
    <source>
        <dbReference type="PROSITE" id="PS52015"/>
    </source>
</evidence>
<evidence type="ECO:0000256" key="3">
    <source>
        <dbReference type="ARBA" id="ARBA00022448"/>
    </source>
</evidence>
<keyword evidence="4" id="KW-1003">Cell membrane</keyword>
<dbReference type="SUPFAM" id="SSF74653">
    <property type="entry name" value="TolA/TonB C-terminal domain"/>
    <property type="match status" value="1"/>
</dbReference>
<feature type="domain" description="TonB C-terminal" evidence="12">
    <location>
        <begin position="49"/>
        <end position="138"/>
    </location>
</feature>
<evidence type="ECO:0000313" key="13">
    <source>
        <dbReference type="EMBL" id="MET3650380.1"/>
    </source>
</evidence>
<keyword evidence="6" id="KW-0812">Transmembrane</keyword>
<comment type="caution">
    <text evidence="13">The sequence shown here is derived from an EMBL/GenBank/DDBJ whole genome shotgun (WGS) entry which is preliminary data.</text>
</comment>
<comment type="similarity">
    <text evidence="2">Belongs to the TonB family.</text>
</comment>
<proteinExistence type="inferred from homology"/>
<dbReference type="NCBIfam" id="TIGR01352">
    <property type="entry name" value="tonB_Cterm"/>
    <property type="match status" value="1"/>
</dbReference>
<sequence length="138" mass="14097">MKRKLVTITAAAVAILLCQGAIAGTTDQDAAAANASPAASPGGSTAGDRPASVDEDRPQPSPRFSAAMKNSAGTGTVVVMVQVGPDDKAKSFHVMMSSGSKALDDEAIRTVKGWSYKSAIKNGTPSDGYVQVPISFNK</sequence>
<dbReference type="Proteomes" id="UP001549184">
    <property type="component" value="Unassembled WGS sequence"/>
</dbReference>
<gene>
    <name evidence="13" type="ORF">ABIC75_000082</name>
</gene>
<dbReference type="PANTHER" id="PTHR33446:SF2">
    <property type="entry name" value="PROTEIN TONB"/>
    <property type="match status" value="1"/>
</dbReference>
<evidence type="ECO:0000256" key="11">
    <source>
        <dbReference type="SAM" id="SignalP"/>
    </source>
</evidence>
<dbReference type="InterPro" id="IPR037682">
    <property type="entry name" value="TonB_C"/>
</dbReference>
<dbReference type="EMBL" id="JBEPMU010000001">
    <property type="protein sequence ID" value="MET3650380.1"/>
    <property type="molecule type" value="Genomic_DNA"/>
</dbReference>
<evidence type="ECO:0000256" key="8">
    <source>
        <dbReference type="ARBA" id="ARBA00022989"/>
    </source>
</evidence>
<keyword evidence="3" id="KW-0813">Transport</keyword>
<evidence type="ECO:0000256" key="6">
    <source>
        <dbReference type="ARBA" id="ARBA00022692"/>
    </source>
</evidence>
<dbReference type="Pfam" id="PF03544">
    <property type="entry name" value="TonB_C"/>
    <property type="match status" value="1"/>
</dbReference>
<dbReference type="Gene3D" id="3.30.1150.10">
    <property type="match status" value="1"/>
</dbReference>
<keyword evidence="7" id="KW-0653">Protein transport</keyword>
<keyword evidence="14" id="KW-1185">Reference proteome</keyword>
<evidence type="ECO:0000256" key="5">
    <source>
        <dbReference type="ARBA" id="ARBA00022519"/>
    </source>
</evidence>
<accession>A0ABV2JQ14</accession>
<evidence type="ECO:0000256" key="2">
    <source>
        <dbReference type="ARBA" id="ARBA00006555"/>
    </source>
</evidence>
<feature type="region of interest" description="Disordered" evidence="10">
    <location>
        <begin position="28"/>
        <end position="70"/>
    </location>
</feature>
<feature type="signal peptide" evidence="11">
    <location>
        <begin position="1"/>
        <end position="23"/>
    </location>
</feature>
<reference evidence="13 14" key="1">
    <citation type="submission" date="2024-06" db="EMBL/GenBank/DDBJ databases">
        <title>Sorghum-associated microbial communities from plants grown in Nebraska, USA.</title>
        <authorList>
            <person name="Schachtman D."/>
        </authorList>
    </citation>
    <scope>NUCLEOTIDE SEQUENCE [LARGE SCALE GENOMIC DNA]</scope>
    <source>
        <strain evidence="13 14">1073</strain>
    </source>
</reference>
<organism evidence="13 14">
    <name type="scientific">Dyella japonica</name>
    <dbReference type="NCBI Taxonomy" id="231455"/>
    <lineage>
        <taxon>Bacteria</taxon>
        <taxon>Pseudomonadati</taxon>
        <taxon>Pseudomonadota</taxon>
        <taxon>Gammaproteobacteria</taxon>
        <taxon>Lysobacterales</taxon>
        <taxon>Rhodanobacteraceae</taxon>
        <taxon>Dyella</taxon>
    </lineage>
</organism>
<evidence type="ECO:0000256" key="7">
    <source>
        <dbReference type="ARBA" id="ARBA00022927"/>
    </source>
</evidence>
<keyword evidence="11" id="KW-0732">Signal</keyword>
<protein>
    <submittedName>
        <fullName evidence="13">Protein TonB</fullName>
    </submittedName>
</protein>
<keyword evidence="9" id="KW-0472">Membrane</keyword>
<dbReference type="RefSeq" id="WP_354011885.1">
    <property type="nucleotide sequence ID" value="NZ_JBEPMU010000001.1"/>
</dbReference>
<keyword evidence="8" id="KW-1133">Transmembrane helix</keyword>
<comment type="subcellular location">
    <subcellularLocation>
        <location evidence="1">Cell inner membrane</location>
        <topology evidence="1">Single-pass membrane protein</topology>
        <orientation evidence="1">Periplasmic side</orientation>
    </subcellularLocation>
</comment>
<dbReference type="PROSITE" id="PS52015">
    <property type="entry name" value="TONB_CTD"/>
    <property type="match status" value="1"/>
</dbReference>
<evidence type="ECO:0000256" key="1">
    <source>
        <dbReference type="ARBA" id="ARBA00004383"/>
    </source>
</evidence>
<dbReference type="PANTHER" id="PTHR33446">
    <property type="entry name" value="PROTEIN TONB-RELATED"/>
    <property type="match status" value="1"/>
</dbReference>
<dbReference type="InterPro" id="IPR051045">
    <property type="entry name" value="TonB-dependent_transducer"/>
</dbReference>
<evidence type="ECO:0000256" key="9">
    <source>
        <dbReference type="ARBA" id="ARBA00023136"/>
    </source>
</evidence>
<keyword evidence="5" id="KW-0997">Cell inner membrane</keyword>
<name>A0ABV2JQ14_9GAMM</name>
<evidence type="ECO:0000313" key="14">
    <source>
        <dbReference type="Proteomes" id="UP001549184"/>
    </source>
</evidence>